<feature type="region of interest" description="Disordered" evidence="1">
    <location>
        <begin position="149"/>
        <end position="174"/>
    </location>
</feature>
<evidence type="ECO:0000256" key="1">
    <source>
        <dbReference type="SAM" id="MobiDB-lite"/>
    </source>
</evidence>
<evidence type="ECO:0008006" key="4">
    <source>
        <dbReference type="Google" id="ProtNLM"/>
    </source>
</evidence>
<comment type="caution">
    <text evidence="2">The sequence shown here is derived from an EMBL/GenBank/DDBJ whole genome shotgun (WGS) entry which is preliminary data.</text>
</comment>
<keyword evidence="3" id="KW-1185">Reference proteome</keyword>
<sequence>MFEILALAALLHLGGSDAPTPYTVDPSGITLPAGRTFDAYDVQDANIRTTTGDTINIHFEPGKSHALAGSTTITWTQLGLQPGDCIAWIQLHGFNEHYGEGGQEPVCIPTPEPEPWEPPYECPLNEDGIPLSPRGCDWPIEICNWDNCTGVEPPEPETTETPEDSDTPEIPEQPVIDIHTPHTTEQPVLEVATDTITIQEPPTSELANTGTTTSALAILMAASITTGLTLTTHNHRSQK</sequence>
<feature type="compositionally biased region" description="Acidic residues" evidence="1">
    <location>
        <begin position="154"/>
        <end position="169"/>
    </location>
</feature>
<dbReference type="EMBL" id="JBHUOP010000001">
    <property type="protein sequence ID" value="MFD2839348.1"/>
    <property type="molecule type" value="Genomic_DNA"/>
</dbReference>
<name>A0ABW5XCC2_9MICO</name>
<accession>A0ABW5XCC2</accession>
<gene>
    <name evidence="2" type="ORF">ACFSYH_02020</name>
</gene>
<dbReference type="RefSeq" id="WP_377464803.1">
    <property type="nucleotide sequence ID" value="NZ_JBHUOP010000001.1"/>
</dbReference>
<evidence type="ECO:0000313" key="2">
    <source>
        <dbReference type="EMBL" id="MFD2839348.1"/>
    </source>
</evidence>
<reference evidence="3" key="1">
    <citation type="journal article" date="2019" name="Int. J. Syst. Evol. Microbiol.">
        <title>The Global Catalogue of Microorganisms (GCM) 10K type strain sequencing project: providing services to taxonomists for standard genome sequencing and annotation.</title>
        <authorList>
            <consortium name="The Broad Institute Genomics Platform"/>
            <consortium name="The Broad Institute Genome Sequencing Center for Infectious Disease"/>
            <person name="Wu L."/>
            <person name="Ma J."/>
        </authorList>
    </citation>
    <scope>NUCLEOTIDE SEQUENCE [LARGE SCALE GENOMIC DNA]</scope>
    <source>
        <strain evidence="3">KCTC 33576</strain>
    </source>
</reference>
<protein>
    <recommendedName>
        <fullName evidence="4">LPXTG cell wall anchor domain-containing protein</fullName>
    </recommendedName>
</protein>
<dbReference type="Proteomes" id="UP001597391">
    <property type="component" value="Unassembled WGS sequence"/>
</dbReference>
<organism evidence="2 3">
    <name type="scientific">Populibacterium corticicola</name>
    <dbReference type="NCBI Taxonomy" id="1812826"/>
    <lineage>
        <taxon>Bacteria</taxon>
        <taxon>Bacillati</taxon>
        <taxon>Actinomycetota</taxon>
        <taxon>Actinomycetes</taxon>
        <taxon>Micrococcales</taxon>
        <taxon>Jonesiaceae</taxon>
        <taxon>Populibacterium</taxon>
    </lineage>
</organism>
<proteinExistence type="predicted"/>
<evidence type="ECO:0000313" key="3">
    <source>
        <dbReference type="Proteomes" id="UP001597391"/>
    </source>
</evidence>